<dbReference type="EMBL" id="CAJNOR010007068">
    <property type="protein sequence ID" value="CAF1609976.1"/>
    <property type="molecule type" value="Genomic_DNA"/>
</dbReference>
<reference evidence="3" key="1">
    <citation type="submission" date="2021-02" db="EMBL/GenBank/DDBJ databases">
        <authorList>
            <person name="Nowell W R."/>
        </authorList>
    </citation>
    <scope>NUCLEOTIDE SEQUENCE</scope>
</reference>
<gene>
    <name evidence="2" type="ORF">EDS130_LOCUS41628</name>
    <name evidence="3" type="ORF">XAT740_LOCUS48782</name>
</gene>
<feature type="compositionally biased region" description="Polar residues" evidence="1">
    <location>
        <begin position="1"/>
        <end position="12"/>
    </location>
</feature>
<organism evidence="3 4">
    <name type="scientific">Adineta ricciae</name>
    <name type="common">Rotifer</name>
    <dbReference type="NCBI Taxonomy" id="249248"/>
    <lineage>
        <taxon>Eukaryota</taxon>
        <taxon>Metazoa</taxon>
        <taxon>Spiralia</taxon>
        <taxon>Gnathifera</taxon>
        <taxon>Rotifera</taxon>
        <taxon>Eurotatoria</taxon>
        <taxon>Bdelloidea</taxon>
        <taxon>Adinetida</taxon>
        <taxon>Adinetidae</taxon>
        <taxon>Adineta</taxon>
    </lineage>
</organism>
<keyword evidence="4" id="KW-1185">Reference proteome</keyword>
<dbReference type="Proteomes" id="UP000663852">
    <property type="component" value="Unassembled WGS sequence"/>
</dbReference>
<evidence type="ECO:0000313" key="4">
    <source>
        <dbReference type="Proteomes" id="UP000663828"/>
    </source>
</evidence>
<proteinExistence type="predicted"/>
<feature type="compositionally biased region" description="Low complexity" evidence="1">
    <location>
        <begin position="18"/>
        <end position="27"/>
    </location>
</feature>
<feature type="region of interest" description="Disordered" evidence="1">
    <location>
        <begin position="1"/>
        <end position="27"/>
    </location>
</feature>
<dbReference type="Proteomes" id="UP000663828">
    <property type="component" value="Unassembled WGS sequence"/>
</dbReference>
<accession>A0A816BF03</accession>
<comment type="caution">
    <text evidence="3">The sequence shown here is derived from an EMBL/GenBank/DDBJ whole genome shotgun (WGS) entry which is preliminary data.</text>
</comment>
<name>A0A816BF03_ADIRI</name>
<evidence type="ECO:0000313" key="3">
    <source>
        <dbReference type="EMBL" id="CAF1609976.1"/>
    </source>
</evidence>
<protein>
    <submittedName>
        <fullName evidence="3">Uncharacterized protein</fullName>
    </submittedName>
</protein>
<sequence>MASINNTSTSTTHESKPSNLNTSSSSNLVDTTLLAKARKAHFDDLPSFSRHNPKDAERFLQHNQFLIHVTDDSGATNEGTSSTDTLR</sequence>
<dbReference type="EMBL" id="CAJNOJ010000558">
    <property type="protein sequence ID" value="CAF1484303.1"/>
    <property type="molecule type" value="Genomic_DNA"/>
</dbReference>
<evidence type="ECO:0000256" key="1">
    <source>
        <dbReference type="SAM" id="MobiDB-lite"/>
    </source>
</evidence>
<dbReference type="AlphaFoldDB" id="A0A816BF03"/>
<evidence type="ECO:0000313" key="2">
    <source>
        <dbReference type="EMBL" id="CAF1484303.1"/>
    </source>
</evidence>